<dbReference type="EMBL" id="JBELQE010000072">
    <property type="protein sequence ID" value="MER2250767.1"/>
    <property type="molecule type" value="Genomic_DNA"/>
</dbReference>
<evidence type="ECO:0000259" key="4">
    <source>
        <dbReference type="Pfam" id="PF13539"/>
    </source>
</evidence>
<evidence type="ECO:0000259" key="3">
    <source>
        <dbReference type="Pfam" id="PF01464"/>
    </source>
</evidence>
<evidence type="ECO:0000313" key="5">
    <source>
        <dbReference type="EMBL" id="MER2250767.1"/>
    </source>
</evidence>
<dbReference type="InterPro" id="IPR009045">
    <property type="entry name" value="Zn_M74/Hedgehog-like"/>
</dbReference>
<evidence type="ECO:0000256" key="2">
    <source>
        <dbReference type="SAM" id="Phobius"/>
    </source>
</evidence>
<evidence type="ECO:0000313" key="6">
    <source>
        <dbReference type="Proteomes" id="UP001480955"/>
    </source>
</evidence>
<comment type="caution">
    <text evidence="5">The sequence shown here is derived from an EMBL/GenBank/DDBJ whole genome shotgun (WGS) entry which is preliminary data.</text>
</comment>
<accession>A0ABV1QMZ8</accession>
<feature type="domain" description="Peptidase M15C" evidence="4">
    <location>
        <begin position="598"/>
        <end position="663"/>
    </location>
</feature>
<keyword evidence="2" id="KW-0812">Transmembrane</keyword>
<feature type="domain" description="Transglycosylase SLT" evidence="3">
    <location>
        <begin position="315"/>
        <end position="420"/>
    </location>
</feature>
<evidence type="ECO:0000256" key="1">
    <source>
        <dbReference type="ARBA" id="ARBA00009387"/>
    </source>
</evidence>
<organism evidence="5 6">
    <name type="scientific">Methylorubrum podarium</name>
    <dbReference type="NCBI Taxonomy" id="200476"/>
    <lineage>
        <taxon>Bacteria</taxon>
        <taxon>Pseudomonadati</taxon>
        <taxon>Pseudomonadota</taxon>
        <taxon>Alphaproteobacteria</taxon>
        <taxon>Hyphomicrobiales</taxon>
        <taxon>Methylobacteriaceae</taxon>
        <taxon>Methylorubrum</taxon>
    </lineage>
</organism>
<dbReference type="Pfam" id="PF01464">
    <property type="entry name" value="SLT"/>
    <property type="match status" value="1"/>
</dbReference>
<proteinExistence type="inferred from homology"/>
<dbReference type="SUPFAM" id="SSF55166">
    <property type="entry name" value="Hedgehog/DD-peptidase"/>
    <property type="match status" value="1"/>
</dbReference>
<protein>
    <submittedName>
        <fullName evidence="5">Transglycosylase SLT domain-containing protein</fullName>
    </submittedName>
</protein>
<feature type="transmembrane region" description="Helical" evidence="2">
    <location>
        <begin position="126"/>
        <end position="150"/>
    </location>
</feature>
<dbReference type="Proteomes" id="UP001480955">
    <property type="component" value="Unassembled WGS sequence"/>
</dbReference>
<sequence>MEVPDFVKTILRNAAPTLLTALGLPPPFSNIAASVVTGVLDKYLPQSPVAGPPATKPPLTPEQVTDIVRTKADDPQLILDLKKAEASLRQYELDAGIRFAELEIKDRQRAGDFQQSTGLALRSFNVGMAIVILAVAGMFMMIAGALYISLGGFTFDPGKAELTTAAFSLIGTAVGFINGIAATIISFYYGSSQGSKEKSDVISTAVRNLGEGIERVAAREPTVIAAPAPVPAPAPEADPEVASPKLLEPAKPADVSTLTDALPGLTKPHRLFPDSVAWSLGAAGIGVDGAQPQGTYGQPLTVRKIWLKYGEACAASARAYGVPVELIVATIATESSGDPTARRREPKINDESVGLMQTLVRTARGALGRGSLRGDDLLDPATSIAAGTAYIAQQRAQTHFDPPLVAAAYNAGSLRRDDSDKNRWRTHCYPAGTGQHIDRFVAWFNDCMEVAGKDGWGGGGTPSFAVALTGAESAATKPAAPFVVGTGTGTTFPPAPDFVPLKNTAARQALFGTFQYVLDPQPDNPEHIRITDGWDKKEIVNVQVTTLDVAGRKGPFAFPFNRKAAPQLQALWAAWEKAGLLDRILTFDGSFVPRLIRGSQASLSCHAFGAAFDINAAFNPRDRIPATIDKKGSVRELVTIANAHGFFWGGHFRTRLDGMHFEVAKLL</sequence>
<dbReference type="Pfam" id="PF13539">
    <property type="entry name" value="Peptidase_M15_4"/>
    <property type="match status" value="1"/>
</dbReference>
<dbReference type="SUPFAM" id="SSF53955">
    <property type="entry name" value="Lysozyme-like"/>
    <property type="match status" value="1"/>
</dbReference>
<dbReference type="InterPro" id="IPR008258">
    <property type="entry name" value="Transglycosylase_SLT_dom_1"/>
</dbReference>
<dbReference type="Gene3D" id="3.30.1380.10">
    <property type="match status" value="1"/>
</dbReference>
<comment type="similarity">
    <text evidence="1">Belongs to the virb1 family.</text>
</comment>
<dbReference type="InterPro" id="IPR023346">
    <property type="entry name" value="Lysozyme-like_dom_sf"/>
</dbReference>
<feature type="transmembrane region" description="Helical" evidence="2">
    <location>
        <begin position="162"/>
        <end position="189"/>
    </location>
</feature>
<gene>
    <name evidence="5" type="ORF">ABS772_12675</name>
</gene>
<dbReference type="RefSeq" id="WP_350394977.1">
    <property type="nucleotide sequence ID" value="NZ_JBELQE010000072.1"/>
</dbReference>
<keyword evidence="6" id="KW-1185">Reference proteome</keyword>
<dbReference type="InterPro" id="IPR039561">
    <property type="entry name" value="Peptidase_M15C"/>
</dbReference>
<keyword evidence="2" id="KW-0472">Membrane</keyword>
<reference evidence="5 6" key="1">
    <citation type="submission" date="2024-06" db="EMBL/GenBank/DDBJ databases">
        <authorList>
            <person name="Campbell A.G."/>
        </authorList>
    </citation>
    <scope>NUCLEOTIDE SEQUENCE [LARGE SCALE GENOMIC DNA]</scope>
    <source>
        <strain evidence="5 6">EM12</strain>
    </source>
</reference>
<keyword evidence="2" id="KW-1133">Transmembrane helix</keyword>
<dbReference type="Gene3D" id="1.10.530.10">
    <property type="match status" value="1"/>
</dbReference>
<name>A0ABV1QMZ8_9HYPH</name>